<sequence>MRTPAGLGTAGGKLWRSTVDVFDFTDEPHKVQILKQACRVADVVAELDEAADEAPLTVKGSMGQQVISPFIAEARAQRALLAQLLGKLGLPDTEEEAEAKAAKLSRTRRRAAKGSRS</sequence>
<evidence type="ECO:0000313" key="2">
    <source>
        <dbReference type="Proteomes" id="UP000192707"/>
    </source>
</evidence>
<dbReference type="RefSeq" id="WP_245845816.1">
    <property type="nucleotide sequence ID" value="NZ_MVHG01000174.1"/>
</dbReference>
<proteinExistence type="predicted"/>
<name>A0A1W9Z566_MYCAI</name>
<reference evidence="1 2" key="1">
    <citation type="submission" date="2016-12" db="EMBL/GenBank/DDBJ databases">
        <title>The new phylogeny of genus Mycobacterium.</title>
        <authorList>
            <person name="Tortoli E."/>
            <person name="Trovato A."/>
            <person name="Cirillo D.M."/>
        </authorList>
    </citation>
    <scope>NUCLEOTIDE SEQUENCE [LARGE SCALE GENOMIC DNA]</scope>
    <source>
        <strain evidence="1 2">DSM 45069</strain>
    </source>
</reference>
<dbReference type="AlphaFoldDB" id="A0A1W9Z566"/>
<gene>
    <name evidence="1" type="ORF">BST14_27910</name>
</gene>
<dbReference type="EMBL" id="MVHG01000174">
    <property type="protein sequence ID" value="ORA07387.1"/>
    <property type="molecule type" value="Genomic_DNA"/>
</dbReference>
<accession>A0A1W9Z566</accession>
<comment type="caution">
    <text evidence="1">The sequence shown here is derived from an EMBL/GenBank/DDBJ whole genome shotgun (WGS) entry which is preliminary data.</text>
</comment>
<organism evidence="1 2">
    <name type="scientific">Mycobacterium arosiense ATCC BAA-1401 = DSM 45069</name>
    <dbReference type="NCBI Taxonomy" id="1265311"/>
    <lineage>
        <taxon>Bacteria</taxon>
        <taxon>Bacillati</taxon>
        <taxon>Actinomycetota</taxon>
        <taxon>Actinomycetes</taxon>
        <taxon>Mycobacteriales</taxon>
        <taxon>Mycobacteriaceae</taxon>
        <taxon>Mycobacterium</taxon>
        <taxon>Mycobacterium avium complex (MAC)</taxon>
    </lineage>
</organism>
<evidence type="ECO:0000313" key="1">
    <source>
        <dbReference type="EMBL" id="ORA07387.1"/>
    </source>
</evidence>
<keyword evidence="2" id="KW-1185">Reference proteome</keyword>
<protein>
    <recommendedName>
        <fullName evidence="3">Terminase</fullName>
    </recommendedName>
</protein>
<evidence type="ECO:0008006" key="3">
    <source>
        <dbReference type="Google" id="ProtNLM"/>
    </source>
</evidence>
<dbReference type="Proteomes" id="UP000192707">
    <property type="component" value="Unassembled WGS sequence"/>
</dbReference>